<dbReference type="STRING" id="1777144.AWB83_00955"/>
<dbReference type="PROSITE" id="PS51257">
    <property type="entry name" value="PROKAR_LIPOPROTEIN"/>
    <property type="match status" value="1"/>
</dbReference>
<sequence length="127" mass="13345">MRAHVSLAVLASTVFVMGCNTPPIPPGKPVDIPTALENVLKGLCDFKQAEATRTQNYGVTIDKVTVELDLTVDGGQKPPVAVSPDIKFIPTVSYGHVITANTGSRLIVSLKNVNESAMNCGASEPAK</sequence>
<keyword evidence="2" id="KW-1185">Reference proteome</keyword>
<evidence type="ECO:0000313" key="2">
    <source>
        <dbReference type="Proteomes" id="UP000054978"/>
    </source>
</evidence>
<dbReference type="RefSeq" id="WP_087043085.1">
    <property type="nucleotide sequence ID" value="NZ_FCOB02000003.1"/>
</dbReference>
<gene>
    <name evidence="1" type="ORF">AWB83_00955</name>
</gene>
<reference evidence="1" key="1">
    <citation type="submission" date="2016-01" db="EMBL/GenBank/DDBJ databases">
        <authorList>
            <person name="Peeters C."/>
        </authorList>
    </citation>
    <scope>NUCLEOTIDE SEQUENCE [LARGE SCALE GENOMIC DNA]</scope>
    <source>
        <strain evidence="1">LMG 29326</strain>
    </source>
</reference>
<dbReference type="OrthoDB" id="8965272at2"/>
<evidence type="ECO:0008006" key="3">
    <source>
        <dbReference type="Google" id="ProtNLM"/>
    </source>
</evidence>
<accession>A0A157ZRE2</accession>
<evidence type="ECO:0000313" key="1">
    <source>
        <dbReference type="EMBL" id="SAK48065.1"/>
    </source>
</evidence>
<dbReference type="EMBL" id="FCOB02000003">
    <property type="protein sequence ID" value="SAK48065.1"/>
    <property type="molecule type" value="Genomic_DNA"/>
</dbReference>
<proteinExistence type="predicted"/>
<dbReference type="Proteomes" id="UP000054978">
    <property type="component" value="Unassembled WGS sequence"/>
</dbReference>
<protein>
    <recommendedName>
        <fullName evidence="3">Lipoprotein</fullName>
    </recommendedName>
</protein>
<dbReference type="AlphaFoldDB" id="A0A157ZRE2"/>
<organism evidence="1 2">
    <name type="scientific">Caballeronia ptereochthonis</name>
    <dbReference type="NCBI Taxonomy" id="1777144"/>
    <lineage>
        <taxon>Bacteria</taxon>
        <taxon>Pseudomonadati</taxon>
        <taxon>Pseudomonadota</taxon>
        <taxon>Betaproteobacteria</taxon>
        <taxon>Burkholderiales</taxon>
        <taxon>Burkholderiaceae</taxon>
        <taxon>Caballeronia</taxon>
    </lineage>
</organism>
<name>A0A157ZRE2_9BURK</name>
<comment type="caution">
    <text evidence="1">The sequence shown here is derived from an EMBL/GenBank/DDBJ whole genome shotgun (WGS) entry which is preliminary data.</text>
</comment>